<dbReference type="PANTHER" id="PTHR28259:SF1">
    <property type="entry name" value="FLUORIDE EXPORT PROTEIN 1-RELATED"/>
    <property type="match status" value="1"/>
</dbReference>
<evidence type="ECO:0000256" key="8">
    <source>
        <dbReference type="ARBA" id="ARBA00035585"/>
    </source>
</evidence>
<keyword evidence="3 10" id="KW-0812">Transmembrane</keyword>
<feature type="transmembrane region" description="Helical" evidence="10">
    <location>
        <begin position="92"/>
        <end position="112"/>
    </location>
</feature>
<evidence type="ECO:0000256" key="7">
    <source>
        <dbReference type="ARBA" id="ARBA00035120"/>
    </source>
</evidence>
<dbReference type="GO" id="GO:0062054">
    <property type="term" value="F:fluoride channel activity"/>
    <property type="evidence" value="ECO:0007669"/>
    <property type="project" value="UniProtKB-UniRule"/>
</dbReference>
<dbReference type="Proteomes" id="UP000051249">
    <property type="component" value="Unassembled WGS sequence"/>
</dbReference>
<evidence type="ECO:0000256" key="5">
    <source>
        <dbReference type="ARBA" id="ARBA00023136"/>
    </source>
</evidence>
<feature type="binding site" evidence="10">
    <location>
        <position position="72"/>
    </location>
    <ligand>
        <name>Na(+)</name>
        <dbReference type="ChEBI" id="CHEBI:29101"/>
        <note>structural</note>
    </ligand>
</feature>
<gene>
    <name evidence="10" type="primary">fluC</name>
    <name evidence="10" type="synonym">crcB</name>
    <name evidence="11" type="ORF">IV88_GL000108</name>
</gene>
<comment type="catalytic activity">
    <reaction evidence="8">
        <text>fluoride(in) = fluoride(out)</text>
        <dbReference type="Rhea" id="RHEA:76159"/>
        <dbReference type="ChEBI" id="CHEBI:17051"/>
    </reaction>
    <physiologicalReaction direction="left-to-right" evidence="8">
        <dbReference type="Rhea" id="RHEA:76160"/>
    </physiologicalReaction>
</comment>
<evidence type="ECO:0000256" key="2">
    <source>
        <dbReference type="ARBA" id="ARBA00022475"/>
    </source>
</evidence>
<name>A0A0R2NQZ4_9LACO</name>
<comment type="caution">
    <text evidence="11">The sequence shown here is derived from an EMBL/GenBank/DDBJ whole genome shotgun (WGS) entry which is preliminary data.</text>
</comment>
<dbReference type="OrthoDB" id="9815830at2"/>
<comment type="subcellular location">
    <subcellularLocation>
        <location evidence="1 10">Cell membrane</location>
        <topology evidence="1 10">Multi-pass membrane protein</topology>
    </subcellularLocation>
</comment>
<keyword evidence="6 10" id="KW-0407">Ion channel</keyword>
<comment type="activity regulation">
    <text evidence="10">Na(+) is not transported, but it plays an essential structural role and its presence is essential for fluoride channel function.</text>
</comment>
<dbReference type="HAMAP" id="MF_00454">
    <property type="entry name" value="FluC"/>
    <property type="match status" value="1"/>
</dbReference>
<dbReference type="EMBL" id="JQCQ01000001">
    <property type="protein sequence ID" value="KRO26323.1"/>
    <property type="molecule type" value="Genomic_DNA"/>
</dbReference>
<dbReference type="InterPro" id="IPR003691">
    <property type="entry name" value="FluC"/>
</dbReference>
<dbReference type="GO" id="GO:0140114">
    <property type="term" value="P:cellular detoxification of fluoride"/>
    <property type="evidence" value="ECO:0007669"/>
    <property type="project" value="UniProtKB-UniRule"/>
</dbReference>
<dbReference type="Pfam" id="PF02537">
    <property type="entry name" value="CRCB"/>
    <property type="match status" value="1"/>
</dbReference>
<dbReference type="PATRIC" id="fig|480391.4.peg.110"/>
<evidence type="ECO:0000313" key="11">
    <source>
        <dbReference type="EMBL" id="KRO26323.1"/>
    </source>
</evidence>
<feature type="transmembrane region" description="Helical" evidence="10">
    <location>
        <begin position="31"/>
        <end position="51"/>
    </location>
</feature>
<evidence type="ECO:0000256" key="10">
    <source>
        <dbReference type="HAMAP-Rule" id="MF_00454"/>
    </source>
</evidence>
<evidence type="ECO:0000313" key="12">
    <source>
        <dbReference type="Proteomes" id="UP000051249"/>
    </source>
</evidence>
<feature type="binding site" evidence="10">
    <location>
        <position position="69"/>
    </location>
    <ligand>
        <name>Na(+)</name>
        <dbReference type="ChEBI" id="CHEBI:29101"/>
        <note>structural</note>
    </ligand>
</feature>
<accession>A0A0R2NQZ4</accession>
<dbReference type="GO" id="GO:0046872">
    <property type="term" value="F:metal ion binding"/>
    <property type="evidence" value="ECO:0007669"/>
    <property type="project" value="UniProtKB-KW"/>
</dbReference>
<protein>
    <recommendedName>
        <fullName evidence="10">Fluoride-specific ion channel FluC</fullName>
    </recommendedName>
</protein>
<evidence type="ECO:0000256" key="1">
    <source>
        <dbReference type="ARBA" id="ARBA00004651"/>
    </source>
</evidence>
<organism evidence="11 12">
    <name type="scientific">Pediococcus argentinicus</name>
    <dbReference type="NCBI Taxonomy" id="480391"/>
    <lineage>
        <taxon>Bacteria</taxon>
        <taxon>Bacillati</taxon>
        <taxon>Bacillota</taxon>
        <taxon>Bacilli</taxon>
        <taxon>Lactobacillales</taxon>
        <taxon>Lactobacillaceae</taxon>
        <taxon>Pediococcus</taxon>
    </lineage>
</organism>
<proteinExistence type="inferred from homology"/>
<comment type="function">
    <text evidence="9 10">Fluoride-specific ion channel. Important for reducing fluoride concentration in the cell, thus reducing its toxicity.</text>
</comment>
<keyword evidence="10" id="KW-0915">Sodium</keyword>
<dbReference type="RefSeq" id="WP_057797636.1">
    <property type="nucleotide sequence ID" value="NZ_BJZZ01000001.1"/>
</dbReference>
<evidence type="ECO:0000256" key="4">
    <source>
        <dbReference type="ARBA" id="ARBA00022989"/>
    </source>
</evidence>
<keyword evidence="5 10" id="KW-0472">Membrane</keyword>
<keyword evidence="12" id="KW-1185">Reference proteome</keyword>
<sequence>MIPYLIAGIGTSIGALTRFYIMDSTKNSQSIFPWSTFTINMVGCLLIGICFRYIQTPLLKDLLIVGIIGGFTTFSTFANEIVILYQTDRKTSLLYLSSSVILGLILVQLGIFI</sequence>
<evidence type="ECO:0000256" key="3">
    <source>
        <dbReference type="ARBA" id="ARBA00022692"/>
    </source>
</evidence>
<keyword evidence="10" id="KW-0813">Transport</keyword>
<keyword evidence="2 10" id="KW-1003">Cell membrane</keyword>
<comment type="similarity">
    <text evidence="7 10">Belongs to the fluoride channel Fluc/FEX (TC 1.A.43) family.</text>
</comment>
<dbReference type="AlphaFoldDB" id="A0A0R2NQZ4"/>
<keyword evidence="10" id="KW-0406">Ion transport</keyword>
<keyword evidence="10" id="KW-0479">Metal-binding</keyword>
<evidence type="ECO:0000256" key="9">
    <source>
        <dbReference type="ARBA" id="ARBA00049940"/>
    </source>
</evidence>
<dbReference type="PANTHER" id="PTHR28259">
    <property type="entry name" value="FLUORIDE EXPORT PROTEIN 1-RELATED"/>
    <property type="match status" value="1"/>
</dbReference>
<reference evidence="11 12" key="1">
    <citation type="journal article" date="2015" name="Genome Announc.">
        <title>Expanding the biotechnology potential of lactobacilli through comparative genomics of 213 strains and associated genera.</title>
        <authorList>
            <person name="Sun Z."/>
            <person name="Harris H.M."/>
            <person name="McCann A."/>
            <person name="Guo C."/>
            <person name="Argimon S."/>
            <person name="Zhang W."/>
            <person name="Yang X."/>
            <person name="Jeffery I.B."/>
            <person name="Cooney J.C."/>
            <person name="Kagawa T.F."/>
            <person name="Liu W."/>
            <person name="Song Y."/>
            <person name="Salvetti E."/>
            <person name="Wrobel A."/>
            <person name="Rasinkangas P."/>
            <person name="Parkhill J."/>
            <person name="Rea M.C."/>
            <person name="O'Sullivan O."/>
            <person name="Ritari J."/>
            <person name="Douillard F.P."/>
            <person name="Paul Ross R."/>
            <person name="Yang R."/>
            <person name="Briner A.E."/>
            <person name="Felis G.E."/>
            <person name="de Vos W.M."/>
            <person name="Barrangou R."/>
            <person name="Klaenhammer T.R."/>
            <person name="Caufield P.W."/>
            <person name="Cui Y."/>
            <person name="Zhang H."/>
            <person name="O'Toole P.W."/>
        </authorList>
    </citation>
    <scope>NUCLEOTIDE SEQUENCE [LARGE SCALE GENOMIC DNA]</scope>
    <source>
        <strain evidence="11 12">DSM 23026</strain>
    </source>
</reference>
<feature type="transmembrane region" description="Helical" evidence="10">
    <location>
        <begin position="63"/>
        <end position="86"/>
    </location>
</feature>
<keyword evidence="4 10" id="KW-1133">Transmembrane helix</keyword>
<dbReference type="GO" id="GO:0005886">
    <property type="term" value="C:plasma membrane"/>
    <property type="evidence" value="ECO:0007669"/>
    <property type="project" value="UniProtKB-SubCell"/>
</dbReference>
<evidence type="ECO:0000256" key="6">
    <source>
        <dbReference type="ARBA" id="ARBA00023303"/>
    </source>
</evidence>